<dbReference type="InterPro" id="IPR015424">
    <property type="entry name" value="PyrdxlP-dep_Trfase"/>
</dbReference>
<keyword evidence="10" id="KW-1185">Reference proteome</keyword>
<dbReference type="Pfam" id="PF00282">
    <property type="entry name" value="Pyridoxal_deC"/>
    <property type="match status" value="1"/>
</dbReference>
<dbReference type="NCBIfam" id="TIGR01788">
    <property type="entry name" value="Glu-decarb-GAD"/>
    <property type="match status" value="1"/>
</dbReference>
<comment type="catalytic activity">
    <reaction evidence="6 8">
        <text>L-glutamate + H(+) = 4-aminobutanoate + CO2</text>
        <dbReference type="Rhea" id="RHEA:17785"/>
        <dbReference type="ChEBI" id="CHEBI:15378"/>
        <dbReference type="ChEBI" id="CHEBI:16526"/>
        <dbReference type="ChEBI" id="CHEBI:29985"/>
        <dbReference type="ChEBI" id="CHEBI:59888"/>
        <dbReference type="EC" id="4.1.1.15"/>
    </reaction>
</comment>
<comment type="cofactor">
    <cofactor evidence="1 7">
        <name>pyridoxal 5'-phosphate</name>
        <dbReference type="ChEBI" id="CHEBI:597326"/>
    </cofactor>
</comment>
<organism evidence="9 10">
    <name type="scientific">Pseudoroseomonas ludipueritiae</name>
    <dbReference type="NCBI Taxonomy" id="198093"/>
    <lineage>
        <taxon>Bacteria</taxon>
        <taxon>Pseudomonadati</taxon>
        <taxon>Pseudomonadota</taxon>
        <taxon>Alphaproteobacteria</taxon>
        <taxon>Acetobacterales</taxon>
        <taxon>Acetobacteraceae</taxon>
        <taxon>Pseudoroseomonas</taxon>
    </lineage>
</organism>
<comment type="caution">
    <text evidence="9">The sequence shown here is derived from an EMBL/GenBank/DDBJ whole genome shotgun (WGS) entry which is preliminary data.</text>
</comment>
<evidence type="ECO:0000256" key="3">
    <source>
        <dbReference type="ARBA" id="ARBA00012421"/>
    </source>
</evidence>
<dbReference type="GO" id="GO:0004351">
    <property type="term" value="F:glutamate decarboxylase activity"/>
    <property type="evidence" value="ECO:0007669"/>
    <property type="project" value="UniProtKB-EC"/>
</dbReference>
<evidence type="ECO:0000256" key="1">
    <source>
        <dbReference type="ARBA" id="ARBA00001933"/>
    </source>
</evidence>
<protein>
    <recommendedName>
        <fullName evidence="3 8">Glutamate decarboxylase</fullName>
        <ecNumber evidence="3 8">4.1.1.15</ecNumber>
    </recommendedName>
</protein>
<evidence type="ECO:0000256" key="5">
    <source>
        <dbReference type="ARBA" id="ARBA00023239"/>
    </source>
</evidence>
<evidence type="ECO:0000256" key="7">
    <source>
        <dbReference type="RuleBase" id="RU000382"/>
    </source>
</evidence>
<dbReference type="InterPro" id="IPR015421">
    <property type="entry name" value="PyrdxlP-dep_Trfase_major"/>
</dbReference>
<sequence length="465" mass="52894">MTEQPHRMVAEQPEKMTPWDMFNLEVPQDHMPMHGVPARVAKAVVNSESWTDARPTMNLSSFVTTFTEPESEELMREHFLKNYIDHDMYPQLFAMEQRMVRWLHRLWHGPSDVTPYGTATVGSSEACMLAGLAHKWNWRQAREAAGKDATRPNMVTGGNVQIVWKKFLRYFDVEPRIAPLKPGNYRLTTEHLDRLVDENTIAVVAIAGQTFTGEDDDIQEIHDWLDAYEKRTGHSVPLHIDGASGGFVNPFCYPDYKWDFALPRVQSINASGHKFGLVPPGLGWVIFRDDKVFNKDLIFYVNYLGGEMPTATLNFSRNAFQIALQYYTFIRLGFDGFTRIMKQTVQNAVHLRDRLVASGLFTIMNETQRIPVVALTLKPEFANFNEFDISAKVRERGWVISAYSMPPDAQTVNSLRVVVRPHLNSNTLGILADDIIHACQWLQQHGGNATPPALHDTYKSSPAKC</sequence>
<comment type="similarity">
    <text evidence="2 7">Belongs to the group II decarboxylase family.</text>
</comment>
<dbReference type="EC" id="4.1.1.15" evidence="3 8"/>
<dbReference type="InterPro" id="IPR010107">
    <property type="entry name" value="Glutamate_decarboxylase"/>
</dbReference>
<name>A0ABR7R1R7_9PROT</name>
<dbReference type="InterPro" id="IPR002129">
    <property type="entry name" value="PyrdxlP-dep_de-COase"/>
</dbReference>
<dbReference type="EMBL" id="JACTUZ010000003">
    <property type="protein sequence ID" value="MBC9175669.1"/>
    <property type="molecule type" value="Genomic_DNA"/>
</dbReference>
<gene>
    <name evidence="9" type="ORF">IBL25_01750</name>
</gene>
<evidence type="ECO:0000256" key="4">
    <source>
        <dbReference type="ARBA" id="ARBA00022898"/>
    </source>
</evidence>
<evidence type="ECO:0000313" key="9">
    <source>
        <dbReference type="EMBL" id="MBC9175669.1"/>
    </source>
</evidence>
<dbReference type="SUPFAM" id="SSF53383">
    <property type="entry name" value="PLP-dependent transferases"/>
    <property type="match status" value="1"/>
</dbReference>
<dbReference type="Gene3D" id="3.90.1150.160">
    <property type="match status" value="1"/>
</dbReference>
<dbReference type="Proteomes" id="UP000603940">
    <property type="component" value="Unassembled WGS sequence"/>
</dbReference>
<dbReference type="PANTHER" id="PTHR43321:SF3">
    <property type="entry name" value="GLUTAMATE DECARBOXYLASE"/>
    <property type="match status" value="1"/>
</dbReference>
<evidence type="ECO:0000256" key="8">
    <source>
        <dbReference type="RuleBase" id="RU361171"/>
    </source>
</evidence>
<dbReference type="PANTHER" id="PTHR43321">
    <property type="entry name" value="GLUTAMATE DECARBOXYLASE"/>
    <property type="match status" value="1"/>
</dbReference>
<keyword evidence="4 7" id="KW-0663">Pyridoxal phosphate</keyword>
<keyword evidence="5 7" id="KW-0456">Lyase</keyword>
<evidence type="ECO:0000256" key="2">
    <source>
        <dbReference type="ARBA" id="ARBA00009533"/>
    </source>
</evidence>
<evidence type="ECO:0000313" key="10">
    <source>
        <dbReference type="Proteomes" id="UP000603940"/>
    </source>
</evidence>
<reference evidence="9 10" key="1">
    <citation type="journal article" date="2009" name="Int. J. Syst. Evol. Microbiol.">
        <title>Transfer of Teichococcus ludipueritiae and Muricoccus roseus to the genus Roseomonas, as Roseomonas ludipueritiae comb. nov. and Roseomonas rosea comb. nov., respectively, and emended description of the genus Roseomonas.</title>
        <authorList>
            <person name="Sanchez-Porro C."/>
            <person name="Gallego V."/>
            <person name="Busse H.J."/>
            <person name="Kampfer P."/>
            <person name="Ventosa A."/>
        </authorList>
    </citation>
    <scope>NUCLEOTIDE SEQUENCE [LARGE SCALE GENOMIC DNA]</scope>
    <source>
        <strain evidence="9 10">DSM 14915</strain>
    </source>
</reference>
<accession>A0ABR7R1R7</accession>
<evidence type="ECO:0000256" key="6">
    <source>
        <dbReference type="ARBA" id="ARBA00048868"/>
    </source>
</evidence>
<dbReference type="Gene3D" id="4.10.280.50">
    <property type="match status" value="1"/>
</dbReference>
<proteinExistence type="inferred from homology"/>
<keyword evidence="8" id="KW-0210">Decarboxylase</keyword>
<dbReference type="RefSeq" id="WP_187776838.1">
    <property type="nucleotide sequence ID" value="NZ_JACTUZ010000003.1"/>
</dbReference>
<dbReference type="Gene3D" id="3.40.640.10">
    <property type="entry name" value="Type I PLP-dependent aspartate aminotransferase-like (Major domain)"/>
    <property type="match status" value="1"/>
</dbReference>